<dbReference type="EMBL" id="DF977549">
    <property type="protein sequence ID" value="GAW27309.1"/>
    <property type="molecule type" value="Genomic_DNA"/>
</dbReference>
<dbReference type="AlphaFoldDB" id="A0A1S8AB86"/>
<evidence type="ECO:0000313" key="3">
    <source>
        <dbReference type="Proteomes" id="UP000054516"/>
    </source>
</evidence>
<accession>A0A1S8AB86</accession>
<sequence>MCPNFAELLALAYMQDAEHMRGEAEAIFQRLRRGERQNDEDEDKRFDSFVNPFNR</sequence>
<reference evidence="2" key="1">
    <citation type="submission" date="2016-03" db="EMBL/GenBank/DDBJ databases">
        <title>Draft genome sequence of Rosellinia necatrix.</title>
        <authorList>
            <person name="Kanematsu S."/>
        </authorList>
    </citation>
    <scope>NUCLEOTIDE SEQUENCE [LARGE SCALE GENOMIC DNA]</scope>
    <source>
        <strain evidence="2">W97</strain>
    </source>
</reference>
<evidence type="ECO:0000256" key="1">
    <source>
        <dbReference type="SAM" id="MobiDB-lite"/>
    </source>
</evidence>
<keyword evidence="3" id="KW-1185">Reference proteome</keyword>
<evidence type="ECO:0000313" key="2">
    <source>
        <dbReference type="EMBL" id="GAW27309.1"/>
    </source>
</evidence>
<organism evidence="2">
    <name type="scientific">Rosellinia necatrix</name>
    <name type="common">White root-rot fungus</name>
    <dbReference type="NCBI Taxonomy" id="77044"/>
    <lineage>
        <taxon>Eukaryota</taxon>
        <taxon>Fungi</taxon>
        <taxon>Dikarya</taxon>
        <taxon>Ascomycota</taxon>
        <taxon>Pezizomycotina</taxon>
        <taxon>Sordariomycetes</taxon>
        <taxon>Xylariomycetidae</taxon>
        <taxon>Xylariales</taxon>
        <taxon>Xylariaceae</taxon>
        <taxon>Rosellinia</taxon>
    </lineage>
</organism>
<protein>
    <submittedName>
        <fullName evidence="2">Uncharacterized protein</fullName>
    </submittedName>
</protein>
<feature type="region of interest" description="Disordered" evidence="1">
    <location>
        <begin position="34"/>
        <end position="55"/>
    </location>
</feature>
<name>A0A1S8AB86_ROSNE</name>
<gene>
    <name evidence="2" type="ORF">SAMD00023353_10400220</name>
</gene>
<dbReference type="Proteomes" id="UP000054516">
    <property type="component" value="Unassembled WGS sequence"/>
</dbReference>
<proteinExistence type="predicted"/>
<feature type="compositionally biased region" description="Basic and acidic residues" evidence="1">
    <location>
        <begin position="34"/>
        <end position="47"/>
    </location>
</feature>